<evidence type="ECO:0008006" key="3">
    <source>
        <dbReference type="Google" id="ProtNLM"/>
    </source>
</evidence>
<dbReference type="Proteomes" id="UP000022910">
    <property type="component" value="Unassembled WGS sequence"/>
</dbReference>
<protein>
    <recommendedName>
        <fullName evidence="3">Protein kinase domain-containing protein</fullName>
    </recommendedName>
</protein>
<dbReference type="HOGENOM" id="CLU_000288_7_17_1"/>
<accession>A0A015KYB4</accession>
<sequence length="195" mass="23277">MLDNKDQGKIFLSSDYDLDIDERKVKYKNFNIVLCEICKNKINHNWYCRNCYDNENNEEKYRMLYGKCKRCFQAMKIRSWCLSCNSKRFEQDFNKWTSGNDEIDKLIKDSQTSSCILEWIPYDRFTDVKFLTEGGFANISSATWIDGRIEKWDQESNNWKRSEPIKVALKVSKVMKESMNPNPSEDFLNEVLYIE</sequence>
<comment type="caution">
    <text evidence="1">The sequence shown here is derived from an EMBL/GenBank/DDBJ whole genome shotgun (WGS) entry which is preliminary data.</text>
</comment>
<reference evidence="1 2" key="1">
    <citation type="submission" date="2014-02" db="EMBL/GenBank/DDBJ databases">
        <title>Single nucleus genome sequencing reveals high similarity among nuclei of an endomycorrhizal fungus.</title>
        <authorList>
            <person name="Lin K."/>
            <person name="Geurts R."/>
            <person name="Zhang Z."/>
            <person name="Limpens E."/>
            <person name="Saunders D.G."/>
            <person name="Mu D."/>
            <person name="Pang E."/>
            <person name="Cao H."/>
            <person name="Cha H."/>
            <person name="Lin T."/>
            <person name="Zhou Q."/>
            <person name="Shang Y."/>
            <person name="Li Y."/>
            <person name="Ivanov S."/>
            <person name="Sharma T."/>
            <person name="Velzen R.V."/>
            <person name="Ruijter N.D."/>
            <person name="Aanen D.K."/>
            <person name="Win J."/>
            <person name="Kamoun S."/>
            <person name="Bisseling T."/>
            <person name="Huang S."/>
        </authorList>
    </citation>
    <scope>NUCLEOTIDE SEQUENCE [LARGE SCALE GENOMIC DNA]</scope>
    <source>
        <strain evidence="2">DAOM197198w</strain>
    </source>
</reference>
<proteinExistence type="predicted"/>
<evidence type="ECO:0000313" key="1">
    <source>
        <dbReference type="EMBL" id="EXX65021.1"/>
    </source>
</evidence>
<evidence type="ECO:0000313" key="2">
    <source>
        <dbReference type="Proteomes" id="UP000022910"/>
    </source>
</evidence>
<dbReference type="Gene3D" id="1.10.10.1010">
    <property type="entry name" value="Intein homing endonuclease, domain IV"/>
    <property type="match status" value="1"/>
</dbReference>
<dbReference type="AlphaFoldDB" id="A0A015KYB4"/>
<keyword evidence="2" id="KW-1185">Reference proteome</keyword>
<organism evidence="1 2">
    <name type="scientific">Rhizophagus irregularis (strain DAOM 197198w)</name>
    <name type="common">Glomus intraradices</name>
    <dbReference type="NCBI Taxonomy" id="1432141"/>
    <lineage>
        <taxon>Eukaryota</taxon>
        <taxon>Fungi</taxon>
        <taxon>Fungi incertae sedis</taxon>
        <taxon>Mucoromycota</taxon>
        <taxon>Glomeromycotina</taxon>
        <taxon>Glomeromycetes</taxon>
        <taxon>Glomerales</taxon>
        <taxon>Glomeraceae</taxon>
        <taxon>Rhizophagus</taxon>
    </lineage>
</organism>
<dbReference type="EMBL" id="JEMT01022599">
    <property type="protein sequence ID" value="EXX65021.1"/>
    <property type="molecule type" value="Genomic_DNA"/>
</dbReference>
<name>A0A015KYB4_RHIIW</name>
<gene>
    <name evidence="1" type="ORF">RirG_137290</name>
</gene>